<keyword evidence="2" id="KW-1133">Transmembrane helix</keyword>
<evidence type="ECO:0000256" key="1">
    <source>
        <dbReference type="SAM" id="MobiDB-lite"/>
    </source>
</evidence>
<organism evidence="3 4">
    <name type="scientific">Paragonimus skrjabini miyazakii</name>
    <dbReference type="NCBI Taxonomy" id="59628"/>
    <lineage>
        <taxon>Eukaryota</taxon>
        <taxon>Metazoa</taxon>
        <taxon>Spiralia</taxon>
        <taxon>Lophotrochozoa</taxon>
        <taxon>Platyhelminthes</taxon>
        <taxon>Trematoda</taxon>
        <taxon>Digenea</taxon>
        <taxon>Plagiorchiida</taxon>
        <taxon>Troglotremata</taxon>
        <taxon>Troglotrematidae</taxon>
        <taxon>Paragonimus</taxon>
    </lineage>
</organism>
<comment type="caution">
    <text evidence="3">The sequence shown here is derived from an EMBL/GenBank/DDBJ whole genome shotgun (WGS) entry which is preliminary data.</text>
</comment>
<dbReference type="Proteomes" id="UP000822476">
    <property type="component" value="Unassembled WGS sequence"/>
</dbReference>
<protein>
    <submittedName>
        <fullName evidence="3">Uncharacterized protein</fullName>
    </submittedName>
</protein>
<name>A0A8S9YVA1_9TREM</name>
<reference evidence="3" key="1">
    <citation type="submission" date="2019-07" db="EMBL/GenBank/DDBJ databases">
        <title>Annotation for the trematode Paragonimus miyazaki's.</title>
        <authorList>
            <person name="Choi Y.-J."/>
        </authorList>
    </citation>
    <scope>NUCLEOTIDE SEQUENCE</scope>
    <source>
        <strain evidence="3">Japan</strain>
    </source>
</reference>
<sequence length="366" mass="39115">MSNAHGWSSPQPNQAANLDVDELNCYWPTGVLSIHNLNLLVVSVGALSSQAVFLIQLLSRLFVLMRSGVVLCILFGVCGAVLSNVNGAVLTKRLVDFSDSADVTAGTATPGENVLTETHDAGEKFPMPPSATGRVNVSSEMQTQSTSSAAGETINFTVATSEKPSTPALEHTSPDLGEEAFIGKVDLPNAVSESSTSSEDSEHATNPVTSTTTTTGIPHLMSTLTAFSVEINRESKTERDMGSQEQVAAIEELFRSKHQDTDDVDAINKAHSHHGTVIKPVSADATNAVVSVAYSHGIQLGIARAWNHPSNLPVSHDQNNLVFRARIGRSKNRTSLTLSGHVSQPYCNNFRESANSDYVVFLSTDW</sequence>
<dbReference type="EMBL" id="JTDE01004610">
    <property type="protein sequence ID" value="KAF7254827.1"/>
    <property type="molecule type" value="Genomic_DNA"/>
</dbReference>
<gene>
    <name evidence="3" type="ORF">EG68_08667</name>
</gene>
<dbReference type="OrthoDB" id="10417260at2759"/>
<evidence type="ECO:0000313" key="4">
    <source>
        <dbReference type="Proteomes" id="UP000822476"/>
    </source>
</evidence>
<evidence type="ECO:0000313" key="3">
    <source>
        <dbReference type="EMBL" id="KAF7254827.1"/>
    </source>
</evidence>
<feature type="transmembrane region" description="Helical" evidence="2">
    <location>
        <begin position="69"/>
        <end position="90"/>
    </location>
</feature>
<feature type="transmembrane region" description="Helical" evidence="2">
    <location>
        <begin position="37"/>
        <end position="57"/>
    </location>
</feature>
<dbReference type="AlphaFoldDB" id="A0A8S9YVA1"/>
<evidence type="ECO:0000256" key="2">
    <source>
        <dbReference type="SAM" id="Phobius"/>
    </source>
</evidence>
<feature type="region of interest" description="Disordered" evidence="1">
    <location>
        <begin position="190"/>
        <end position="216"/>
    </location>
</feature>
<keyword evidence="2" id="KW-0472">Membrane</keyword>
<accession>A0A8S9YVA1</accession>
<keyword evidence="2" id="KW-0812">Transmembrane</keyword>
<keyword evidence="4" id="KW-1185">Reference proteome</keyword>
<proteinExistence type="predicted"/>